<dbReference type="KEGG" id="sfiy:F0344_10675"/>
<dbReference type="InterPro" id="IPR046271">
    <property type="entry name" value="DUF6304"/>
</dbReference>
<name>A0A7G7BI53_9ACTN</name>
<gene>
    <name evidence="1" type="ORF">F0344_10675</name>
</gene>
<dbReference type="RefSeq" id="WP_185298552.1">
    <property type="nucleotide sequence ID" value="NZ_CP045702.1"/>
</dbReference>
<dbReference type="EMBL" id="CP045702">
    <property type="protein sequence ID" value="QNE75018.1"/>
    <property type="molecule type" value="Genomic_DNA"/>
</dbReference>
<organism evidence="1 2">
    <name type="scientific">Streptomyces finlayi</name>
    <dbReference type="NCBI Taxonomy" id="67296"/>
    <lineage>
        <taxon>Bacteria</taxon>
        <taxon>Bacillati</taxon>
        <taxon>Actinomycetota</taxon>
        <taxon>Actinomycetes</taxon>
        <taxon>Kitasatosporales</taxon>
        <taxon>Streptomycetaceae</taxon>
        <taxon>Streptomyces</taxon>
    </lineage>
</organism>
<dbReference type="Proteomes" id="UP000515307">
    <property type="component" value="Chromosome"/>
</dbReference>
<evidence type="ECO:0000313" key="1">
    <source>
        <dbReference type="EMBL" id="QNE75018.1"/>
    </source>
</evidence>
<sequence>MTDESWAGWYRDRHGSEAVILTTDGQQLRIRIRGVDFEGASFDGLGPVAGVPPEGSEFALADGVLDDCVLEWDLPLPVLVADTVRQATLSCLLSLRRSDPDLALALHLDGASYESARAAGDFAAALATIQRILPAGIRLQTCIACAFSDYFPVPVRGLSGALACFRGAKDAYRGAADGGDVAELWDRRTGFVQEIWSCREFEARPAEGAGTGHRGAFPLENA</sequence>
<dbReference type="Pfam" id="PF19822">
    <property type="entry name" value="DUF6304"/>
    <property type="match status" value="1"/>
</dbReference>
<keyword evidence="2" id="KW-1185">Reference proteome</keyword>
<dbReference type="AlphaFoldDB" id="A0A7G7BI53"/>
<evidence type="ECO:0000313" key="2">
    <source>
        <dbReference type="Proteomes" id="UP000515307"/>
    </source>
</evidence>
<accession>A0A7G7BI53</accession>
<reference evidence="2" key="1">
    <citation type="submission" date="2019-10" db="EMBL/GenBank/DDBJ databases">
        <title>Antimicrobial potential of Antarctic Bacteria.</title>
        <authorList>
            <person name="Benaud N."/>
            <person name="Edwards R.J."/>
            <person name="Ferrari B.C."/>
        </authorList>
    </citation>
    <scope>NUCLEOTIDE SEQUENCE [LARGE SCALE GENOMIC DNA]</scope>
    <source>
        <strain evidence="2">NBSH44</strain>
    </source>
</reference>
<protein>
    <submittedName>
        <fullName evidence="1">Uncharacterized protein</fullName>
    </submittedName>
</protein>
<proteinExistence type="predicted"/>